<comment type="caution">
    <text evidence="1">The sequence shown here is derived from an EMBL/GenBank/DDBJ whole genome shotgun (WGS) entry which is preliminary data.</text>
</comment>
<name>X1CGT8_9ZZZZ</name>
<evidence type="ECO:0000313" key="1">
    <source>
        <dbReference type="EMBL" id="GAG92312.1"/>
    </source>
</evidence>
<dbReference type="AlphaFoldDB" id="X1CGT8"/>
<dbReference type="EMBL" id="BART01026053">
    <property type="protein sequence ID" value="GAG92312.1"/>
    <property type="molecule type" value="Genomic_DNA"/>
</dbReference>
<proteinExistence type="predicted"/>
<reference evidence="1" key="1">
    <citation type="journal article" date="2014" name="Front. Microbiol.">
        <title>High frequency of phylogenetically diverse reductive dehalogenase-homologous genes in deep subseafloor sedimentary metagenomes.</title>
        <authorList>
            <person name="Kawai M."/>
            <person name="Futagami T."/>
            <person name="Toyoda A."/>
            <person name="Takaki Y."/>
            <person name="Nishi S."/>
            <person name="Hori S."/>
            <person name="Arai W."/>
            <person name="Tsubouchi T."/>
            <person name="Morono Y."/>
            <person name="Uchiyama I."/>
            <person name="Ito T."/>
            <person name="Fujiyama A."/>
            <person name="Inagaki F."/>
            <person name="Takami H."/>
        </authorList>
    </citation>
    <scope>NUCLEOTIDE SEQUENCE</scope>
    <source>
        <strain evidence="1">Expedition CK06-06</strain>
    </source>
</reference>
<organism evidence="1">
    <name type="scientific">marine sediment metagenome</name>
    <dbReference type="NCBI Taxonomy" id="412755"/>
    <lineage>
        <taxon>unclassified sequences</taxon>
        <taxon>metagenomes</taxon>
        <taxon>ecological metagenomes</taxon>
    </lineage>
</organism>
<sequence>DESGDIVNYGFTGKESETTVAYTIKSASPPDHTWLGHTAVLSDSDFGETYFITSVGKAKAKAPGWYTGTWTGSFNRTSGFTTTTA</sequence>
<accession>X1CGT8</accession>
<gene>
    <name evidence="1" type="ORF">S01H4_46588</name>
</gene>
<protein>
    <submittedName>
        <fullName evidence="1">Uncharacterized protein</fullName>
    </submittedName>
</protein>
<feature type="non-terminal residue" evidence="1">
    <location>
        <position position="1"/>
    </location>
</feature>